<evidence type="ECO:0000313" key="8">
    <source>
        <dbReference type="Proteomes" id="UP000634455"/>
    </source>
</evidence>
<dbReference type="Proteomes" id="UP000634455">
    <property type="component" value="Unassembled WGS sequence"/>
</dbReference>
<protein>
    <submittedName>
        <fullName evidence="7">Fructokinase</fullName>
    </submittedName>
</protein>
<dbReference type="InterPro" id="IPR029056">
    <property type="entry name" value="Ribokinase-like"/>
</dbReference>
<keyword evidence="4" id="KW-0418">Kinase</keyword>
<dbReference type="InterPro" id="IPR050306">
    <property type="entry name" value="PfkB_Carbo_kinase"/>
</dbReference>
<accession>A0ABQ3D2D5</accession>
<sequence length="308" mass="33036">MKPVEFLIFGEALFDLFVTPTDNPAVPNVVARAGGSPMNVAIGLSRLNCASAFLSQISNDNLGTGLMELLANEGVNLNYLARTDCVTTLSVIATDATGQPSYSFYTQGADGTLSVDDLPDLPDSIRALHFGSYALVLGETADTAHALAQREKHRLITLDPNIRPTIESDPAVWIKRIDALMPYVDVVKISDEDLRILHGDDCDLEHHARSFLNQGAKLVFLTRGGDGGQVFSAAHDFQGKPPKITVADTVGAGDTFMAMLLCELVKTDDITDADFMAATLEKCLYAAAITCTRVGADLPYLADLDISL</sequence>
<reference evidence="8" key="1">
    <citation type="journal article" date="2019" name="Int. J. Syst. Evol. Microbiol.">
        <title>The Global Catalogue of Microorganisms (GCM) 10K type strain sequencing project: providing services to taxonomists for standard genome sequencing and annotation.</title>
        <authorList>
            <consortium name="The Broad Institute Genomics Platform"/>
            <consortium name="The Broad Institute Genome Sequencing Center for Infectious Disease"/>
            <person name="Wu L."/>
            <person name="Ma J."/>
        </authorList>
    </citation>
    <scope>NUCLEOTIDE SEQUENCE [LARGE SCALE GENOMIC DNA]</scope>
    <source>
        <strain evidence="8">KCTC 32465</strain>
    </source>
</reference>
<dbReference type="SUPFAM" id="SSF53613">
    <property type="entry name" value="Ribokinase-like"/>
    <property type="match status" value="1"/>
</dbReference>
<comment type="caution">
    <text evidence="7">The sequence shown here is derived from an EMBL/GenBank/DDBJ whole genome shotgun (WGS) entry which is preliminary data.</text>
</comment>
<organism evidence="7 8">
    <name type="scientific">Paramylibacter ulvae</name>
    <dbReference type="NCBI Taxonomy" id="1651968"/>
    <lineage>
        <taxon>Bacteria</taxon>
        <taxon>Pseudomonadati</taxon>
        <taxon>Pseudomonadota</taxon>
        <taxon>Alphaproteobacteria</taxon>
        <taxon>Rhodobacterales</taxon>
        <taxon>Paracoccaceae</taxon>
        <taxon>Paramylibacter</taxon>
    </lineage>
</organism>
<evidence type="ECO:0000313" key="7">
    <source>
        <dbReference type="EMBL" id="GHA53100.1"/>
    </source>
</evidence>
<evidence type="ECO:0000256" key="1">
    <source>
        <dbReference type="ARBA" id="ARBA00010688"/>
    </source>
</evidence>
<gene>
    <name evidence="7" type="ORF">GCM10008927_18620</name>
</gene>
<proteinExistence type="inferred from homology"/>
<dbReference type="EMBL" id="BMZF01000004">
    <property type="protein sequence ID" value="GHA53100.1"/>
    <property type="molecule type" value="Genomic_DNA"/>
</dbReference>
<dbReference type="Pfam" id="PF00294">
    <property type="entry name" value="PfkB"/>
    <property type="match status" value="1"/>
</dbReference>
<evidence type="ECO:0000256" key="2">
    <source>
        <dbReference type="ARBA" id="ARBA00022679"/>
    </source>
</evidence>
<evidence type="ECO:0000256" key="4">
    <source>
        <dbReference type="ARBA" id="ARBA00022777"/>
    </source>
</evidence>
<comment type="similarity">
    <text evidence="1">Belongs to the carbohydrate kinase PfkB family.</text>
</comment>
<dbReference type="CDD" id="cd01167">
    <property type="entry name" value="bac_FRK"/>
    <property type="match status" value="1"/>
</dbReference>
<dbReference type="InterPro" id="IPR011611">
    <property type="entry name" value="PfkB_dom"/>
</dbReference>
<evidence type="ECO:0000256" key="3">
    <source>
        <dbReference type="ARBA" id="ARBA00022741"/>
    </source>
</evidence>
<keyword evidence="5" id="KW-0067">ATP-binding</keyword>
<feature type="domain" description="Carbohydrate kinase PfkB" evidence="6">
    <location>
        <begin position="8"/>
        <end position="298"/>
    </location>
</feature>
<keyword evidence="3" id="KW-0547">Nucleotide-binding</keyword>
<evidence type="ECO:0000256" key="5">
    <source>
        <dbReference type="ARBA" id="ARBA00022840"/>
    </source>
</evidence>
<keyword evidence="8" id="KW-1185">Reference proteome</keyword>
<keyword evidence="2" id="KW-0808">Transferase</keyword>
<dbReference type="Gene3D" id="3.40.1190.20">
    <property type="match status" value="1"/>
</dbReference>
<name>A0ABQ3D2D5_9RHOB</name>
<dbReference type="PANTHER" id="PTHR43085">
    <property type="entry name" value="HEXOKINASE FAMILY MEMBER"/>
    <property type="match status" value="1"/>
</dbReference>
<dbReference type="PANTHER" id="PTHR43085:SF1">
    <property type="entry name" value="PSEUDOURIDINE KINASE-RELATED"/>
    <property type="match status" value="1"/>
</dbReference>
<evidence type="ECO:0000259" key="6">
    <source>
        <dbReference type="Pfam" id="PF00294"/>
    </source>
</evidence>